<dbReference type="Gene3D" id="2.60.120.260">
    <property type="entry name" value="Galactose-binding domain-like"/>
    <property type="match status" value="1"/>
</dbReference>
<dbReference type="PROSITE" id="PS50089">
    <property type="entry name" value="ZF_RING_2"/>
    <property type="match status" value="1"/>
</dbReference>
<evidence type="ECO:0000256" key="3">
    <source>
        <dbReference type="ARBA" id="ARBA00022833"/>
    </source>
</evidence>
<dbReference type="InterPro" id="IPR039752">
    <property type="entry name" value="F-box_only"/>
</dbReference>
<keyword evidence="9" id="KW-1185">Reference proteome</keyword>
<dbReference type="Proteomes" id="UP001642540">
    <property type="component" value="Unassembled WGS sequence"/>
</dbReference>
<keyword evidence="2 4" id="KW-0863">Zinc-finger</keyword>
<evidence type="ECO:0000256" key="4">
    <source>
        <dbReference type="PROSITE-ProRule" id="PRU00175"/>
    </source>
</evidence>
<accession>A0ABP1REF0</accession>
<feature type="compositionally biased region" description="Low complexity" evidence="5">
    <location>
        <begin position="200"/>
        <end position="209"/>
    </location>
</feature>
<dbReference type="InterPro" id="IPR001841">
    <property type="entry name" value="Znf_RING"/>
</dbReference>
<evidence type="ECO:0000256" key="5">
    <source>
        <dbReference type="SAM" id="MobiDB-lite"/>
    </source>
</evidence>
<feature type="domain" description="FBA" evidence="7">
    <location>
        <begin position="1"/>
        <end position="186"/>
    </location>
</feature>
<feature type="domain" description="RING-type" evidence="6">
    <location>
        <begin position="253"/>
        <end position="288"/>
    </location>
</feature>
<evidence type="ECO:0000259" key="6">
    <source>
        <dbReference type="PROSITE" id="PS50089"/>
    </source>
</evidence>
<protein>
    <recommendedName>
        <fullName evidence="10">RING-type domain-containing protein</fullName>
    </recommendedName>
</protein>
<dbReference type="PANTHER" id="PTHR12125:SF5">
    <property type="entry name" value="F-BOX DOMAIN-CONTAINING PROTEIN"/>
    <property type="match status" value="1"/>
</dbReference>
<reference evidence="8 9" key="1">
    <citation type="submission" date="2024-08" db="EMBL/GenBank/DDBJ databases">
        <authorList>
            <person name="Cucini C."/>
            <person name="Frati F."/>
        </authorList>
    </citation>
    <scope>NUCLEOTIDE SEQUENCE [LARGE SCALE GENOMIC DNA]</scope>
</reference>
<dbReference type="Gene3D" id="3.30.40.10">
    <property type="entry name" value="Zinc/RING finger domain, C3HC4 (zinc finger)"/>
    <property type="match status" value="1"/>
</dbReference>
<evidence type="ECO:0008006" key="10">
    <source>
        <dbReference type="Google" id="ProtNLM"/>
    </source>
</evidence>
<evidence type="ECO:0000313" key="9">
    <source>
        <dbReference type="Proteomes" id="UP001642540"/>
    </source>
</evidence>
<dbReference type="InterPro" id="IPR013083">
    <property type="entry name" value="Znf_RING/FYVE/PHD"/>
</dbReference>
<dbReference type="SMART" id="SM01198">
    <property type="entry name" value="FBA"/>
    <property type="match status" value="1"/>
</dbReference>
<evidence type="ECO:0000256" key="1">
    <source>
        <dbReference type="ARBA" id="ARBA00022723"/>
    </source>
</evidence>
<dbReference type="InterPro" id="IPR007397">
    <property type="entry name" value="F-box-assoc_dom"/>
</dbReference>
<evidence type="ECO:0000259" key="7">
    <source>
        <dbReference type="PROSITE" id="PS51114"/>
    </source>
</evidence>
<sequence>MSFMNRNFITNPSGHDGFTGWRITKNGGDEWKIENEPVGCDKLPSPDRSFYGPETCCFATSYDWCSKSYLVDFRHNGLPNLTRLLPFKIICSQMYASRFDCGGMGKWKLEILNENKQLVLRSHQQEFQHHLVSWKQISHEFHFGISDRDIAKQIRFLQFTHEGKDDKFWSGHFGMKLARACVKIEQENPSSQEPGVDIPSSSSSSSSSSPRYSEDVEPVASGPSQSSQSQDETREQSVEPGAPLPIPHEDLRCPVCWDLPPGNIYQCKNGHTICETCVNNLYNCPQCRVPYGNDRIRNRVAEALINNIQRNTN</sequence>
<feature type="region of interest" description="Disordered" evidence="5">
    <location>
        <begin position="187"/>
        <end position="245"/>
    </location>
</feature>
<dbReference type="EMBL" id="CAXLJM020000068">
    <property type="protein sequence ID" value="CAL8124308.1"/>
    <property type="molecule type" value="Genomic_DNA"/>
</dbReference>
<dbReference type="PROSITE" id="PS51114">
    <property type="entry name" value="FBA"/>
    <property type="match status" value="1"/>
</dbReference>
<comment type="caution">
    <text evidence="8">The sequence shown here is derived from an EMBL/GenBank/DDBJ whole genome shotgun (WGS) entry which is preliminary data.</text>
</comment>
<dbReference type="InterPro" id="IPR008979">
    <property type="entry name" value="Galactose-bd-like_sf"/>
</dbReference>
<dbReference type="SUPFAM" id="SSF49785">
    <property type="entry name" value="Galactose-binding domain-like"/>
    <property type="match status" value="1"/>
</dbReference>
<dbReference type="Pfam" id="PF21362">
    <property type="entry name" value="Sina_RING"/>
    <property type="match status" value="1"/>
</dbReference>
<keyword evidence="3" id="KW-0862">Zinc</keyword>
<organism evidence="8 9">
    <name type="scientific">Orchesella dallaii</name>
    <dbReference type="NCBI Taxonomy" id="48710"/>
    <lineage>
        <taxon>Eukaryota</taxon>
        <taxon>Metazoa</taxon>
        <taxon>Ecdysozoa</taxon>
        <taxon>Arthropoda</taxon>
        <taxon>Hexapoda</taxon>
        <taxon>Collembola</taxon>
        <taxon>Entomobryomorpha</taxon>
        <taxon>Entomobryoidea</taxon>
        <taxon>Orchesellidae</taxon>
        <taxon>Orchesellinae</taxon>
        <taxon>Orchesella</taxon>
    </lineage>
</organism>
<dbReference type="PANTHER" id="PTHR12125">
    <property type="entry name" value="F-BOX ONLY PROTEIN 6-LIKE PROTEIN"/>
    <property type="match status" value="1"/>
</dbReference>
<dbReference type="InterPro" id="IPR049548">
    <property type="entry name" value="Sina-like_RING"/>
</dbReference>
<gene>
    <name evidence="8" type="ORF">ODALV1_LOCUS20559</name>
</gene>
<name>A0ABP1REF0_9HEXA</name>
<proteinExistence type="predicted"/>
<keyword evidence="1" id="KW-0479">Metal-binding</keyword>
<evidence type="ECO:0000256" key="2">
    <source>
        <dbReference type="ARBA" id="ARBA00022771"/>
    </source>
</evidence>
<evidence type="ECO:0000313" key="8">
    <source>
        <dbReference type="EMBL" id="CAL8124308.1"/>
    </source>
</evidence>
<dbReference type="Pfam" id="PF04300">
    <property type="entry name" value="FBA"/>
    <property type="match status" value="1"/>
</dbReference>
<dbReference type="SUPFAM" id="SSF57850">
    <property type="entry name" value="RING/U-box"/>
    <property type="match status" value="1"/>
</dbReference>